<dbReference type="EMBL" id="DS469572">
    <property type="protein sequence ID" value="EDO41821.1"/>
    <property type="molecule type" value="Genomic_DNA"/>
</dbReference>
<dbReference type="HOGENOM" id="CLU_755027_0_0_1"/>
<dbReference type="KEGG" id="nve:5513648"/>
<dbReference type="InParanoid" id="A7S3B2"/>
<feature type="region of interest" description="Disordered" evidence="1">
    <location>
        <begin position="1"/>
        <end position="20"/>
    </location>
</feature>
<evidence type="ECO:0000313" key="2">
    <source>
        <dbReference type="EMBL" id="EDO41821.1"/>
    </source>
</evidence>
<feature type="compositionally biased region" description="Polar residues" evidence="1">
    <location>
        <begin position="280"/>
        <end position="294"/>
    </location>
</feature>
<gene>
    <name evidence="2" type="ORF">NEMVEDRAFT_v1g242561</name>
</gene>
<dbReference type="AlphaFoldDB" id="A7S3B2"/>
<feature type="region of interest" description="Disordered" evidence="1">
    <location>
        <begin position="204"/>
        <end position="367"/>
    </location>
</feature>
<sequence length="367" mass="41538">MSSSPPRRRSQDDTSWFQDGRTSCEKQTSYFVKIRKLQEELINREQHNLINAMERLKQVSYPRRKPYVRNFELPAQSGLPSLPCRPLNARQRRQQHHNNLDLKPLRGKHILTEKDIMNAGRDSSELEEFTIEDLKTLRMMPPALNDNQIAKIVCHANLDRPSTYLLQPHLPSIPNVSRKGNKHLDNRLRLLSLASEPEYVDHSVTSVKKIHSSHSQRRDKTQNASSSHERETNTKGRKKKSVLTFDVKPNDPSIFSHCVGEESAKGERDIFTPLPPPNSRPSSTKSGQIIGENNMQDDKLVSPVEEEFPKNPTTPNLPSKEDNSNNEPVTEAVEGDGDSAESFEHSPIEPTITISTKATATPQDPKG</sequence>
<reference evidence="2 3" key="1">
    <citation type="journal article" date="2007" name="Science">
        <title>Sea anemone genome reveals ancestral eumetazoan gene repertoire and genomic organization.</title>
        <authorList>
            <person name="Putnam N.H."/>
            <person name="Srivastava M."/>
            <person name="Hellsten U."/>
            <person name="Dirks B."/>
            <person name="Chapman J."/>
            <person name="Salamov A."/>
            <person name="Terry A."/>
            <person name="Shapiro H."/>
            <person name="Lindquist E."/>
            <person name="Kapitonov V.V."/>
            <person name="Jurka J."/>
            <person name="Genikhovich G."/>
            <person name="Grigoriev I.V."/>
            <person name="Lucas S.M."/>
            <person name="Steele R.E."/>
            <person name="Finnerty J.R."/>
            <person name="Technau U."/>
            <person name="Martindale M.Q."/>
            <person name="Rokhsar D.S."/>
        </authorList>
    </citation>
    <scope>NUCLEOTIDE SEQUENCE [LARGE SCALE GENOMIC DNA]</scope>
    <source>
        <strain evidence="3">CH2 X CH6</strain>
    </source>
</reference>
<keyword evidence="3" id="KW-1185">Reference proteome</keyword>
<protein>
    <submittedName>
        <fullName evidence="2">Uncharacterized protein</fullName>
    </submittedName>
</protein>
<evidence type="ECO:0000313" key="3">
    <source>
        <dbReference type="Proteomes" id="UP000001593"/>
    </source>
</evidence>
<dbReference type="Proteomes" id="UP000001593">
    <property type="component" value="Unassembled WGS sequence"/>
</dbReference>
<proteinExistence type="predicted"/>
<organism evidence="2 3">
    <name type="scientific">Nematostella vectensis</name>
    <name type="common">Starlet sea anemone</name>
    <dbReference type="NCBI Taxonomy" id="45351"/>
    <lineage>
        <taxon>Eukaryota</taxon>
        <taxon>Metazoa</taxon>
        <taxon>Cnidaria</taxon>
        <taxon>Anthozoa</taxon>
        <taxon>Hexacorallia</taxon>
        <taxon>Actiniaria</taxon>
        <taxon>Edwardsiidae</taxon>
        <taxon>Nematostella</taxon>
    </lineage>
</organism>
<dbReference type="OrthoDB" id="6158144at2759"/>
<feature type="compositionally biased region" description="Polar residues" evidence="1">
    <location>
        <begin position="352"/>
        <end position="367"/>
    </location>
</feature>
<dbReference type="OMA" id="NREQHNL"/>
<accession>A7S3B2</accession>
<feature type="compositionally biased region" description="Basic and acidic residues" evidence="1">
    <location>
        <begin position="259"/>
        <end position="270"/>
    </location>
</feature>
<name>A7S3B2_NEMVE</name>
<evidence type="ECO:0000256" key="1">
    <source>
        <dbReference type="SAM" id="MobiDB-lite"/>
    </source>
</evidence>
<feature type="compositionally biased region" description="Basic and acidic residues" evidence="1">
    <location>
        <begin position="216"/>
        <end position="234"/>
    </location>
</feature>